<evidence type="ECO:0000313" key="3">
    <source>
        <dbReference type="Proteomes" id="UP000060787"/>
    </source>
</evidence>
<feature type="compositionally biased region" description="Basic and acidic residues" evidence="1">
    <location>
        <begin position="156"/>
        <end position="173"/>
    </location>
</feature>
<name>A0A0S2FHX0_LYSAN</name>
<protein>
    <submittedName>
        <fullName evidence="2">Uncharacterized protein</fullName>
    </submittedName>
</protein>
<evidence type="ECO:0000256" key="1">
    <source>
        <dbReference type="SAM" id="MobiDB-lite"/>
    </source>
</evidence>
<dbReference type="PATRIC" id="fig|84531.8.peg.5087"/>
<feature type="region of interest" description="Disordered" evidence="1">
    <location>
        <begin position="141"/>
        <end position="173"/>
    </location>
</feature>
<evidence type="ECO:0000313" key="2">
    <source>
        <dbReference type="EMBL" id="ALN83179.1"/>
    </source>
</evidence>
<dbReference type="EMBL" id="CP011129">
    <property type="protein sequence ID" value="ALN83179.1"/>
    <property type="molecule type" value="Genomic_DNA"/>
</dbReference>
<accession>A0A0S2FHX0</accession>
<gene>
    <name evidence="2" type="ORF">LA76x_5077</name>
</gene>
<proteinExistence type="predicted"/>
<organism evidence="2 3">
    <name type="scientific">Lysobacter antibioticus</name>
    <dbReference type="NCBI Taxonomy" id="84531"/>
    <lineage>
        <taxon>Bacteria</taxon>
        <taxon>Pseudomonadati</taxon>
        <taxon>Pseudomonadota</taxon>
        <taxon>Gammaproteobacteria</taxon>
        <taxon>Lysobacterales</taxon>
        <taxon>Lysobacteraceae</taxon>
        <taxon>Lysobacter</taxon>
    </lineage>
</organism>
<dbReference type="Proteomes" id="UP000060787">
    <property type="component" value="Chromosome"/>
</dbReference>
<reference evidence="2 3" key="1">
    <citation type="journal article" date="2015" name="BMC Genomics">
        <title>Comparative genomics and metabolic profiling of the genus Lysobacter.</title>
        <authorList>
            <person name="de Bruijn I."/>
            <person name="Cheng X."/>
            <person name="de Jager V."/>
            <person name="Exposito R.G."/>
            <person name="Watrous J."/>
            <person name="Patel N."/>
            <person name="Postma J."/>
            <person name="Dorrestein P.C."/>
            <person name="Kobayashi D."/>
            <person name="Raaijmakers J.M."/>
        </authorList>
    </citation>
    <scope>NUCLEOTIDE SEQUENCE [LARGE SCALE GENOMIC DNA]</scope>
    <source>
        <strain evidence="2 3">76</strain>
    </source>
</reference>
<dbReference type="AlphaFoldDB" id="A0A0S2FHX0"/>
<keyword evidence="3" id="KW-1185">Reference proteome</keyword>
<dbReference type="KEGG" id="lab:LA76x_5077"/>
<sequence length="173" mass="19413">MQMDGQQVLQAMRPGDYATIWLNDGRALEAFIENIDVGTDKIFLLDVQSGEPLQLSLAEVHGVAVDNEESAPETIEQQIKRIPLGEYLMIWGQFPGAISQTAKQGKLKHVDFPNGSLTLYSTTYNHDVWVPIDKITYIDESRTGPGALGPAQSPDWYRRPDGNWYKGDRKYEG</sequence>